<evidence type="ECO:0000313" key="3">
    <source>
        <dbReference type="Proteomes" id="UP001501094"/>
    </source>
</evidence>
<comment type="caution">
    <text evidence="2">The sequence shown here is derived from an EMBL/GenBank/DDBJ whole genome shotgun (WGS) entry which is preliminary data.</text>
</comment>
<dbReference type="NCBIfam" id="TIGR01764">
    <property type="entry name" value="excise"/>
    <property type="match status" value="1"/>
</dbReference>
<reference evidence="3" key="1">
    <citation type="journal article" date="2019" name="Int. J. Syst. Evol. Microbiol.">
        <title>The Global Catalogue of Microorganisms (GCM) 10K type strain sequencing project: providing services to taxonomists for standard genome sequencing and annotation.</title>
        <authorList>
            <consortium name="The Broad Institute Genomics Platform"/>
            <consortium name="The Broad Institute Genome Sequencing Center for Infectious Disease"/>
            <person name="Wu L."/>
            <person name="Ma J."/>
        </authorList>
    </citation>
    <scope>NUCLEOTIDE SEQUENCE [LARGE SCALE GENOMIC DNA]</scope>
    <source>
        <strain evidence="3">JCM 14326</strain>
    </source>
</reference>
<dbReference type="InterPro" id="IPR041657">
    <property type="entry name" value="HTH_17"/>
</dbReference>
<protein>
    <recommendedName>
        <fullName evidence="1">Helix-turn-helix domain-containing protein</fullName>
    </recommendedName>
</protein>
<dbReference type="EMBL" id="BAAANL010000001">
    <property type="protein sequence ID" value="GAA1854476.1"/>
    <property type="molecule type" value="Genomic_DNA"/>
</dbReference>
<keyword evidence="3" id="KW-1185">Reference proteome</keyword>
<evidence type="ECO:0000259" key="1">
    <source>
        <dbReference type="Pfam" id="PF12728"/>
    </source>
</evidence>
<sequence>MHPEPMPVPADRLLDAKEAAERLGISRWWFGELVRRGSIGPCVKIGNRLRIRVSVLDAYRADRQGNPDDPYLTYDDVASYLGISAWTAGELVRHGEIPGRRIGRRVMVLLSDVDAFIARHAA</sequence>
<gene>
    <name evidence="2" type="ORF">GCM10009751_09100</name>
</gene>
<accession>A0ABP4ZLK6</accession>
<dbReference type="InterPro" id="IPR010093">
    <property type="entry name" value="SinI_DNA-bd"/>
</dbReference>
<name>A0ABP4ZLK6_9MICO</name>
<dbReference type="Pfam" id="PF12728">
    <property type="entry name" value="HTH_17"/>
    <property type="match status" value="2"/>
</dbReference>
<evidence type="ECO:0000313" key="2">
    <source>
        <dbReference type="EMBL" id="GAA1854476.1"/>
    </source>
</evidence>
<feature type="domain" description="Helix-turn-helix" evidence="1">
    <location>
        <begin position="13"/>
        <end position="62"/>
    </location>
</feature>
<dbReference type="RefSeq" id="WP_344099937.1">
    <property type="nucleotide sequence ID" value="NZ_BAAANL010000001.1"/>
</dbReference>
<organism evidence="2 3">
    <name type="scientific">Myceligenerans crystallogenes</name>
    <dbReference type="NCBI Taxonomy" id="316335"/>
    <lineage>
        <taxon>Bacteria</taxon>
        <taxon>Bacillati</taxon>
        <taxon>Actinomycetota</taxon>
        <taxon>Actinomycetes</taxon>
        <taxon>Micrococcales</taxon>
        <taxon>Promicromonosporaceae</taxon>
        <taxon>Myceligenerans</taxon>
    </lineage>
</organism>
<dbReference type="Proteomes" id="UP001501094">
    <property type="component" value="Unassembled WGS sequence"/>
</dbReference>
<proteinExistence type="predicted"/>
<feature type="domain" description="Helix-turn-helix" evidence="1">
    <location>
        <begin position="71"/>
        <end position="120"/>
    </location>
</feature>